<dbReference type="GO" id="GO:0005634">
    <property type="term" value="C:nucleus"/>
    <property type="evidence" value="ECO:0007669"/>
    <property type="project" value="TreeGrafter"/>
</dbReference>
<dbReference type="Pfam" id="PF09174">
    <property type="entry name" value="Maf1"/>
    <property type="match status" value="1"/>
</dbReference>
<protein>
    <recommendedName>
        <fullName evidence="3">Repressor of RNA polymerase III transcription MAF1</fullName>
    </recommendedName>
</protein>
<dbReference type="EMBL" id="MBFS01000144">
    <property type="protein sequence ID" value="PVV04260.1"/>
    <property type="molecule type" value="Genomic_DNA"/>
</dbReference>
<gene>
    <name evidence="1" type="ORF">BB560_001242</name>
</gene>
<dbReference type="STRING" id="133381.A0A2T9ZI67"/>
<dbReference type="PANTHER" id="PTHR22504:SF0">
    <property type="entry name" value="REPRESSOR OF RNA POLYMERASE III TRANSCRIPTION MAF1 HOMOLOG"/>
    <property type="match status" value="1"/>
</dbReference>
<evidence type="ECO:0008006" key="3">
    <source>
        <dbReference type="Google" id="ProtNLM"/>
    </source>
</evidence>
<dbReference type="Proteomes" id="UP000245609">
    <property type="component" value="Unassembled WGS sequence"/>
</dbReference>
<sequence length="203" mass="22964">MKFLQIPDIDNLNELLSFKTASGHFVSGRIEVYSCKIAGDDKKLYKYLKKRYTQEEEELNAASGYSPESALQKVDSSEASSRRILFYLISTLNSSFPDYDFKSLEACEFTQFFNISDVINTVNITLFNVGCPNLLQHRELWREIDSSINLDDCLLFAYNPVPESDPYGDDFPIESNTRSGLTSYASFASLTNEFGNADEISIS</sequence>
<reference evidence="1 2" key="1">
    <citation type="journal article" date="2018" name="MBio">
        <title>Comparative Genomics Reveals the Core Gene Toolbox for the Fungus-Insect Symbiosis.</title>
        <authorList>
            <person name="Wang Y."/>
            <person name="Stata M."/>
            <person name="Wang W."/>
            <person name="Stajich J.E."/>
            <person name="White M.M."/>
            <person name="Moncalvo J.M."/>
        </authorList>
    </citation>
    <scope>NUCLEOTIDE SEQUENCE [LARGE SCALE GENOMIC DNA]</scope>
    <source>
        <strain evidence="1 2">SC-DP-2</strain>
    </source>
</reference>
<dbReference type="InterPro" id="IPR015257">
    <property type="entry name" value="Maf1"/>
</dbReference>
<dbReference type="OrthoDB" id="277029at2759"/>
<accession>A0A2T9ZI67</accession>
<dbReference type="PANTHER" id="PTHR22504">
    <property type="entry name" value="REPRESSOR OF RNA POLYMERASE III TRANSCRIPTION MAF1"/>
    <property type="match status" value="1"/>
</dbReference>
<evidence type="ECO:0000313" key="2">
    <source>
        <dbReference type="Proteomes" id="UP000245609"/>
    </source>
</evidence>
<dbReference type="GO" id="GO:0000994">
    <property type="term" value="F:RNA polymerase III core binding"/>
    <property type="evidence" value="ECO:0007669"/>
    <property type="project" value="TreeGrafter"/>
</dbReference>
<dbReference type="InterPro" id="IPR038564">
    <property type="entry name" value="Maf1_sf"/>
</dbReference>
<keyword evidence="2" id="KW-1185">Reference proteome</keyword>
<name>A0A2T9ZI67_9FUNG</name>
<organism evidence="1 2">
    <name type="scientific">Smittium megazygosporum</name>
    <dbReference type="NCBI Taxonomy" id="133381"/>
    <lineage>
        <taxon>Eukaryota</taxon>
        <taxon>Fungi</taxon>
        <taxon>Fungi incertae sedis</taxon>
        <taxon>Zoopagomycota</taxon>
        <taxon>Kickxellomycotina</taxon>
        <taxon>Harpellomycetes</taxon>
        <taxon>Harpellales</taxon>
        <taxon>Legeriomycetaceae</taxon>
        <taxon>Smittium</taxon>
    </lineage>
</organism>
<comment type="caution">
    <text evidence="1">The sequence shown here is derived from an EMBL/GenBank/DDBJ whole genome shotgun (WGS) entry which is preliminary data.</text>
</comment>
<dbReference type="PIRSF" id="PIRSF037240">
    <property type="entry name" value="RNA_polIII_Trep_MAF1"/>
    <property type="match status" value="1"/>
</dbReference>
<dbReference type="AlphaFoldDB" id="A0A2T9ZI67"/>
<dbReference type="Gene3D" id="3.40.1000.50">
    <property type="entry name" value="Repressor of RNA polymerase III transcription Maf1"/>
    <property type="match status" value="1"/>
</dbReference>
<proteinExistence type="predicted"/>
<dbReference type="GO" id="GO:0016480">
    <property type="term" value="P:negative regulation of transcription by RNA polymerase III"/>
    <property type="evidence" value="ECO:0007669"/>
    <property type="project" value="InterPro"/>
</dbReference>
<evidence type="ECO:0000313" key="1">
    <source>
        <dbReference type="EMBL" id="PVV04260.1"/>
    </source>
</evidence>